<evidence type="ECO:0000259" key="1">
    <source>
        <dbReference type="Pfam" id="PF12728"/>
    </source>
</evidence>
<reference evidence="2 3" key="1">
    <citation type="submission" date="2018-04" db="EMBL/GenBank/DDBJ databases">
        <title>Whole genome sequencing of Morganella morganii AR_0133.</title>
        <authorList>
            <person name="Conlan S."/>
            <person name="Thomas P.J."/>
            <person name="Mullikin J."/>
            <person name="Frank K.M."/>
            <person name="Segre J.A."/>
        </authorList>
    </citation>
    <scope>NUCLEOTIDE SEQUENCE [LARGE SCALE GENOMIC DNA]</scope>
    <source>
        <strain evidence="2 3">AR_0133</strain>
    </source>
</reference>
<gene>
    <name evidence="2" type="ORF">AM380_12535</name>
</gene>
<organism evidence="2 3">
    <name type="scientific">Morganella morganii</name>
    <name type="common">Proteus morganii</name>
    <dbReference type="NCBI Taxonomy" id="582"/>
    <lineage>
        <taxon>Bacteria</taxon>
        <taxon>Pseudomonadati</taxon>
        <taxon>Pseudomonadota</taxon>
        <taxon>Gammaproteobacteria</taxon>
        <taxon>Enterobacterales</taxon>
        <taxon>Morganellaceae</taxon>
        <taxon>Morganella</taxon>
    </lineage>
</organism>
<name>A0AAU8ZNA4_MORMO</name>
<feature type="domain" description="Helix-turn-helix" evidence="1">
    <location>
        <begin position="7"/>
        <end position="58"/>
    </location>
</feature>
<dbReference type="InterPro" id="IPR041657">
    <property type="entry name" value="HTH_17"/>
</dbReference>
<dbReference type="RefSeq" id="WP_108656540.1">
    <property type="nucleotide sequence ID" value="NZ_CP028956.1"/>
</dbReference>
<evidence type="ECO:0000313" key="2">
    <source>
        <dbReference type="EMBL" id="AWC94414.1"/>
    </source>
</evidence>
<evidence type="ECO:0000313" key="3">
    <source>
        <dbReference type="Proteomes" id="UP000244682"/>
    </source>
</evidence>
<dbReference type="EMBL" id="CP028956">
    <property type="protein sequence ID" value="AWC94414.1"/>
    <property type="molecule type" value="Genomic_DNA"/>
</dbReference>
<sequence>MDLNDEVLTTKEASQLLKCSEREVRRLIRTGELTASQRKTRGENGRVICGRYRMLKSDCLAYAISIHENNLVNTDCRDKSRERLKSCQSNYGTACGTVISFRQAERELEKALARQTVN</sequence>
<dbReference type="Pfam" id="PF12728">
    <property type="entry name" value="HTH_17"/>
    <property type="match status" value="1"/>
</dbReference>
<dbReference type="AlphaFoldDB" id="A0AAU8ZNA4"/>
<accession>A0AAU8ZNA4</accession>
<dbReference type="Proteomes" id="UP000244682">
    <property type="component" value="Chromosome"/>
</dbReference>
<protein>
    <recommendedName>
        <fullName evidence="1">Helix-turn-helix domain-containing protein</fullName>
    </recommendedName>
</protein>
<proteinExistence type="predicted"/>